<gene>
    <name evidence="1" type="ORF">UFOPK3268_01351</name>
</gene>
<protein>
    <submittedName>
        <fullName evidence="1">Unannotated protein</fullName>
    </submittedName>
</protein>
<dbReference type="EMBL" id="CAFBIZ010000193">
    <property type="protein sequence ID" value="CAB4851772.1"/>
    <property type="molecule type" value="Genomic_DNA"/>
</dbReference>
<dbReference type="AlphaFoldDB" id="A0A6J7C142"/>
<proteinExistence type="predicted"/>
<organism evidence="1">
    <name type="scientific">freshwater metagenome</name>
    <dbReference type="NCBI Taxonomy" id="449393"/>
    <lineage>
        <taxon>unclassified sequences</taxon>
        <taxon>metagenomes</taxon>
        <taxon>ecological metagenomes</taxon>
    </lineage>
</organism>
<accession>A0A6J7C142</accession>
<name>A0A6J7C142_9ZZZZ</name>
<reference evidence="1" key="1">
    <citation type="submission" date="2020-05" db="EMBL/GenBank/DDBJ databases">
        <authorList>
            <person name="Chiriac C."/>
            <person name="Salcher M."/>
            <person name="Ghai R."/>
            <person name="Kavagutti S V."/>
        </authorList>
    </citation>
    <scope>NUCLEOTIDE SEQUENCE</scope>
</reference>
<sequence length="177" mass="19204">MPLIGVEHLRFRRTGDAAEGPYRANPADAEEQFLLEPVLTPAAVEPVGDLTFSGIVALDIGVEHEQRDASDIGAPHMCAQRPTAGKPHLDYNRCAVGLTQQGQRQTVGVEYGIGLLLPAVTRERLTEVARPVEQADADDRNSEIARGLQVVAREDAQPSRVLGQHLGDAELWREVGD</sequence>
<evidence type="ECO:0000313" key="1">
    <source>
        <dbReference type="EMBL" id="CAB4851772.1"/>
    </source>
</evidence>